<organism evidence="1 2">
    <name type="scientific">Streptomyces nogalater</name>
    <dbReference type="NCBI Taxonomy" id="38314"/>
    <lineage>
        <taxon>Bacteria</taxon>
        <taxon>Bacillati</taxon>
        <taxon>Actinomycetota</taxon>
        <taxon>Actinomycetes</taxon>
        <taxon>Kitasatosporales</taxon>
        <taxon>Streptomycetaceae</taxon>
        <taxon>Streptomyces</taxon>
    </lineage>
</organism>
<name>A0ABW0WDP5_STRNO</name>
<comment type="caution">
    <text evidence="1">The sequence shown here is derived from an EMBL/GenBank/DDBJ whole genome shotgun (WGS) entry which is preliminary data.</text>
</comment>
<proteinExistence type="predicted"/>
<accession>A0ABW0WDP5</accession>
<evidence type="ECO:0000313" key="2">
    <source>
        <dbReference type="Proteomes" id="UP001596065"/>
    </source>
</evidence>
<reference evidence="2" key="1">
    <citation type="journal article" date="2019" name="Int. J. Syst. Evol. Microbiol.">
        <title>The Global Catalogue of Microorganisms (GCM) 10K type strain sequencing project: providing services to taxonomists for standard genome sequencing and annotation.</title>
        <authorList>
            <consortium name="The Broad Institute Genomics Platform"/>
            <consortium name="The Broad Institute Genome Sequencing Center for Infectious Disease"/>
            <person name="Wu L."/>
            <person name="Ma J."/>
        </authorList>
    </citation>
    <scope>NUCLEOTIDE SEQUENCE [LARGE SCALE GENOMIC DNA]</scope>
    <source>
        <strain evidence="2">KCTC 5701</strain>
    </source>
</reference>
<evidence type="ECO:0000313" key="1">
    <source>
        <dbReference type="EMBL" id="MFC5655034.1"/>
    </source>
</evidence>
<dbReference type="RefSeq" id="WP_344346785.1">
    <property type="nucleotide sequence ID" value="NZ_BAAASM010000006.1"/>
</dbReference>
<protein>
    <submittedName>
        <fullName evidence="1">Uncharacterized protein</fullName>
    </submittedName>
</protein>
<gene>
    <name evidence="1" type="ORF">ACFP3J_05960</name>
</gene>
<keyword evidence="2" id="KW-1185">Reference proteome</keyword>
<dbReference type="EMBL" id="JBHSOE010000006">
    <property type="protein sequence ID" value="MFC5655034.1"/>
    <property type="molecule type" value="Genomic_DNA"/>
</dbReference>
<sequence>MPADYQEEAAAAAVIECLRRNHGIRGVDVGLSFDRERNRYGFAWDGAPAGPDRG</sequence>
<dbReference type="Proteomes" id="UP001596065">
    <property type="component" value="Unassembled WGS sequence"/>
</dbReference>